<sequence length="124" mass="13633">MDKQTTLTYRNARQALAGTTIATLQAALKIMENTIIERGGELAEPLVNDLAMNAYQAKVAKFAQISDDAKSNKQLIAEITYFDTIAGDNIADLLGLTEDYPIFTAEFITEINTLVEQYEAPAQD</sequence>
<evidence type="ECO:0000313" key="1">
    <source>
        <dbReference type="EMBL" id="CAH0416786.1"/>
    </source>
</evidence>
<dbReference type="RefSeq" id="WP_230096826.1">
    <property type="nucleotide sequence ID" value="NZ_CAKKNS010000004.1"/>
</dbReference>
<keyword evidence="2" id="KW-1185">Reference proteome</keyword>
<dbReference type="Proteomes" id="UP000789707">
    <property type="component" value="Unassembled WGS sequence"/>
</dbReference>
<protein>
    <submittedName>
        <fullName evidence="1">Uncharacterized protein</fullName>
    </submittedName>
</protein>
<evidence type="ECO:0000313" key="2">
    <source>
        <dbReference type="Proteomes" id="UP000789707"/>
    </source>
</evidence>
<name>A0ABM8Z6H2_9LACO</name>
<accession>A0ABM8Z6H2</accession>
<reference evidence="1 2" key="1">
    <citation type="submission" date="2021-11" db="EMBL/GenBank/DDBJ databases">
        <authorList>
            <person name="Depoorter E."/>
        </authorList>
    </citation>
    <scope>NUCLEOTIDE SEQUENCE [LARGE SCALE GENOMIC DNA]</scope>
    <source>
        <strain evidence="1 2">LMG 24289</strain>
    </source>
</reference>
<proteinExistence type="predicted"/>
<dbReference type="EMBL" id="CAKKNS010000004">
    <property type="protein sequence ID" value="CAH0416786.1"/>
    <property type="molecule type" value="Genomic_DNA"/>
</dbReference>
<comment type="caution">
    <text evidence="1">The sequence shown here is derived from an EMBL/GenBank/DDBJ whole genome shotgun (WGS) entry which is preliminary data.</text>
</comment>
<organism evidence="1 2">
    <name type="scientific">Periweissella fabaria</name>
    <dbReference type="NCBI Taxonomy" id="546157"/>
    <lineage>
        <taxon>Bacteria</taxon>
        <taxon>Bacillati</taxon>
        <taxon>Bacillota</taxon>
        <taxon>Bacilli</taxon>
        <taxon>Lactobacillales</taxon>
        <taxon>Lactobacillaceae</taxon>
        <taxon>Periweissella</taxon>
    </lineage>
</organism>
<gene>
    <name evidence="1" type="ORF">WFA24289_01099</name>
</gene>